<dbReference type="InterPro" id="IPR027417">
    <property type="entry name" value="P-loop_NTPase"/>
</dbReference>
<keyword evidence="6" id="KW-1185">Reference proteome</keyword>
<dbReference type="InterPro" id="IPR056884">
    <property type="entry name" value="NPHP3-like_N"/>
</dbReference>
<dbReference type="Proteomes" id="UP000253153">
    <property type="component" value="Unassembled WGS sequence"/>
</dbReference>
<feature type="domain" description="DUF7708" evidence="3">
    <location>
        <begin position="101"/>
        <end position="210"/>
    </location>
</feature>
<reference evidence="5 6" key="1">
    <citation type="submission" date="2018-06" db="EMBL/GenBank/DDBJ databases">
        <title>Fusarium incarnatum-equiseti species complex species 28.</title>
        <authorList>
            <person name="Gardiner D.M."/>
        </authorList>
    </citation>
    <scope>NUCLEOTIDE SEQUENCE [LARGE SCALE GENOMIC DNA]</scope>
    <source>
        <strain evidence="5 6">FIESC_28</strain>
    </source>
</reference>
<dbReference type="AlphaFoldDB" id="A0A366R6G6"/>
<dbReference type="GeneID" id="41998228"/>
<evidence type="ECO:0000256" key="1">
    <source>
        <dbReference type="ARBA" id="ARBA00022737"/>
    </source>
</evidence>
<dbReference type="RefSeq" id="XP_031013002.1">
    <property type="nucleotide sequence ID" value="XM_031162932.1"/>
</dbReference>
<comment type="caution">
    <text evidence="5">The sequence shown here is derived from an EMBL/GenBank/DDBJ whole genome shotgun (WGS) entry which is preliminary data.</text>
</comment>
<feature type="coiled-coil region" evidence="2">
    <location>
        <begin position="237"/>
        <end position="271"/>
    </location>
</feature>
<evidence type="ECO:0000256" key="2">
    <source>
        <dbReference type="SAM" id="Coils"/>
    </source>
</evidence>
<feature type="domain" description="Nephrocystin 3-like N-terminal" evidence="4">
    <location>
        <begin position="320"/>
        <end position="463"/>
    </location>
</feature>
<sequence>MSSSTDKEGRVIRFNEENMKKLEDIETRQKSLRESSHITRRLTPEQLSAFDVSSDEAVSHFWQTAFNAKGNFDASREHGISKVSKETTGLAATAYDLLRGFSPMVEVVKDFGSPFGNVAIGTLCCLFAVAKSRVSMEENIETTLKAIKDRLPGLSMYRHIYNEDHELDHLLQSSIVETYAAFMNYCIEALEFYTHGSCHRLMQTFISQNGLSQKADLVKTAVVNVRLVCEEALGKNVNSIKQKLEEVQVSNESLRAQIRELQEHNDTMTMNQIGTLLNLHDFSCEDHHSQLDSHRRNIEAEFWPKTWHGEQERTQQLDQIKNDQNVKMWRDSKDSGLFVVSGENDNDRAHNCWASYVALDLIDERLNDYPCAFHLFGRHDHENTNLHVFSSLIYQILHLNKEILQDQTQVDEILAKLRRYQTVPDESDKRKALEDVASRILKMVSREKMVWVVLDRVDRCCSQVQHQSPSGRRSRQGARAILNSLSRVALKGANVKVLAVVNRTDWRVDLDDEDIGDAQEYVTIKRFCQVN</sequence>
<proteinExistence type="predicted"/>
<name>A0A366R6G6_9HYPO</name>
<dbReference type="Pfam" id="PF24809">
    <property type="entry name" value="DUF7708"/>
    <property type="match status" value="1"/>
</dbReference>
<dbReference type="Gene3D" id="3.40.50.300">
    <property type="entry name" value="P-loop containing nucleotide triphosphate hydrolases"/>
    <property type="match status" value="1"/>
</dbReference>
<keyword evidence="2" id="KW-0175">Coiled coil</keyword>
<evidence type="ECO:0000313" key="6">
    <source>
        <dbReference type="Proteomes" id="UP000253153"/>
    </source>
</evidence>
<evidence type="ECO:0000259" key="4">
    <source>
        <dbReference type="Pfam" id="PF24883"/>
    </source>
</evidence>
<dbReference type="OrthoDB" id="5389929at2759"/>
<protein>
    <submittedName>
        <fullName evidence="5">Uncharacterized protein</fullName>
    </submittedName>
</protein>
<gene>
    <name evidence="5" type="ORF">FIESC28_08795</name>
</gene>
<dbReference type="EMBL" id="QKXC01000207">
    <property type="protein sequence ID" value="RBR11910.1"/>
    <property type="molecule type" value="Genomic_DNA"/>
</dbReference>
<accession>A0A366R6G6</accession>
<dbReference type="InterPro" id="IPR056125">
    <property type="entry name" value="DUF7708"/>
</dbReference>
<keyword evidence="1" id="KW-0677">Repeat</keyword>
<evidence type="ECO:0000259" key="3">
    <source>
        <dbReference type="Pfam" id="PF24809"/>
    </source>
</evidence>
<organism evidence="5 6">
    <name type="scientific">Fusarium coffeatum</name>
    <dbReference type="NCBI Taxonomy" id="231269"/>
    <lineage>
        <taxon>Eukaryota</taxon>
        <taxon>Fungi</taxon>
        <taxon>Dikarya</taxon>
        <taxon>Ascomycota</taxon>
        <taxon>Pezizomycotina</taxon>
        <taxon>Sordariomycetes</taxon>
        <taxon>Hypocreomycetidae</taxon>
        <taxon>Hypocreales</taxon>
        <taxon>Nectriaceae</taxon>
        <taxon>Fusarium</taxon>
        <taxon>Fusarium incarnatum-equiseti species complex</taxon>
    </lineage>
</organism>
<evidence type="ECO:0000313" key="5">
    <source>
        <dbReference type="EMBL" id="RBR11910.1"/>
    </source>
</evidence>
<dbReference type="Pfam" id="PF24883">
    <property type="entry name" value="NPHP3_N"/>
    <property type="match status" value="1"/>
</dbReference>